<gene>
    <name evidence="1" type="ORF">CLV59_101574</name>
</gene>
<evidence type="ECO:0000313" key="2">
    <source>
        <dbReference type="Proteomes" id="UP000249819"/>
    </source>
</evidence>
<accession>A0A327WB60</accession>
<proteinExistence type="predicted"/>
<organism evidence="1 2">
    <name type="scientific">Chitinophaga dinghuensis</name>
    <dbReference type="NCBI Taxonomy" id="1539050"/>
    <lineage>
        <taxon>Bacteria</taxon>
        <taxon>Pseudomonadati</taxon>
        <taxon>Bacteroidota</taxon>
        <taxon>Chitinophagia</taxon>
        <taxon>Chitinophagales</taxon>
        <taxon>Chitinophagaceae</taxon>
        <taxon>Chitinophaga</taxon>
    </lineage>
</organism>
<name>A0A327WB60_9BACT</name>
<dbReference type="Proteomes" id="UP000249819">
    <property type="component" value="Unassembled WGS sequence"/>
</dbReference>
<keyword evidence="2" id="KW-1185">Reference proteome</keyword>
<dbReference type="AlphaFoldDB" id="A0A327WB60"/>
<evidence type="ECO:0000313" key="1">
    <source>
        <dbReference type="EMBL" id="RAJ87813.1"/>
    </source>
</evidence>
<reference evidence="1 2" key="1">
    <citation type="submission" date="2018-06" db="EMBL/GenBank/DDBJ databases">
        <title>Genomic Encyclopedia of Archaeal and Bacterial Type Strains, Phase II (KMG-II): from individual species to whole genera.</title>
        <authorList>
            <person name="Goeker M."/>
        </authorList>
    </citation>
    <scope>NUCLEOTIDE SEQUENCE [LARGE SCALE GENOMIC DNA]</scope>
    <source>
        <strain evidence="1 2">DSM 29821</strain>
    </source>
</reference>
<protein>
    <submittedName>
        <fullName evidence="1">Uncharacterized protein</fullName>
    </submittedName>
</protein>
<dbReference type="EMBL" id="QLMA01000001">
    <property type="protein sequence ID" value="RAJ87813.1"/>
    <property type="molecule type" value="Genomic_DNA"/>
</dbReference>
<comment type="caution">
    <text evidence="1">The sequence shown here is derived from an EMBL/GenBank/DDBJ whole genome shotgun (WGS) entry which is preliminary data.</text>
</comment>
<sequence>MLLSAMAISCAAMAQTTVIKVPPPEEPMTDSIVYDGENVTIIINRVFLMDYLNTMDTSLPRQQYSGRAFNHVSFKNFTKAEMATHFQKAYCYLADTTHKDLSFSATKMYMQWAEDEGILLPYLECIMADLLQQAKLKVIEKFVKPQLPVTSYKMIMEVVPGADFRAFRLNNGKQIFRESTYAVEQKLSPLYSRSR</sequence>